<evidence type="ECO:0000256" key="7">
    <source>
        <dbReference type="ARBA" id="ARBA00022737"/>
    </source>
</evidence>
<keyword evidence="5" id="KW-0812">Transmembrane</keyword>
<dbReference type="InterPro" id="IPR013566">
    <property type="entry name" value="EF_hand_assoc_1"/>
</dbReference>
<dbReference type="PROSITE" id="PS00018">
    <property type="entry name" value="EF_HAND_1"/>
    <property type="match status" value="1"/>
</dbReference>
<dbReference type="Proteomes" id="UP000187455">
    <property type="component" value="Unassembled WGS sequence"/>
</dbReference>
<keyword evidence="10" id="KW-0378">Hydrolase</keyword>
<keyword evidence="13" id="KW-0496">Mitochondrion</keyword>
<evidence type="ECO:0000256" key="12">
    <source>
        <dbReference type="ARBA" id="ARBA00022989"/>
    </source>
</evidence>
<dbReference type="SUPFAM" id="SSF52540">
    <property type="entry name" value="P-loop containing nucleoside triphosphate hydrolases"/>
    <property type="match status" value="2"/>
</dbReference>
<dbReference type="PROSITE" id="PS50222">
    <property type="entry name" value="EF_HAND_2"/>
    <property type="match status" value="1"/>
</dbReference>
<dbReference type="SUPFAM" id="SSF47473">
    <property type="entry name" value="EF-hand"/>
    <property type="match status" value="1"/>
</dbReference>
<keyword evidence="11" id="KW-0106">Calcium</keyword>
<keyword evidence="14" id="KW-0342">GTP-binding</keyword>
<evidence type="ECO:0000256" key="11">
    <source>
        <dbReference type="ARBA" id="ARBA00022837"/>
    </source>
</evidence>
<feature type="domain" description="EF-hand" evidence="17">
    <location>
        <begin position="205"/>
        <end position="240"/>
    </location>
</feature>
<evidence type="ECO:0000256" key="1">
    <source>
        <dbReference type="ARBA" id="ARBA00003481"/>
    </source>
</evidence>
<reference evidence="18 19" key="1">
    <citation type="journal article" date="2016" name="Mol. Biol. Evol.">
        <title>Genome-Wide Survey of Gut Fungi (Harpellales) Reveals the First Horizontally Transferred Ubiquitin Gene from a Mosquito Host.</title>
        <authorList>
            <person name="Wang Y."/>
            <person name="White M.M."/>
            <person name="Kvist S."/>
            <person name="Moncalvo J.M."/>
        </authorList>
    </citation>
    <scope>NUCLEOTIDE SEQUENCE [LARGE SCALE GENOMIC DNA]</scope>
    <source>
        <strain evidence="18 19">ALG-7-W6</strain>
    </source>
</reference>
<dbReference type="PANTHER" id="PTHR46819:SF1">
    <property type="entry name" value="EF-HAND CALCIUM-BINDING DOMAIN-CONTAINING PROTEIN 7"/>
    <property type="match status" value="1"/>
</dbReference>
<dbReference type="GO" id="GO:0005741">
    <property type="term" value="C:mitochondrial outer membrane"/>
    <property type="evidence" value="ECO:0007669"/>
    <property type="project" value="UniProtKB-SubCell"/>
</dbReference>
<keyword evidence="12" id="KW-1133">Transmembrane helix</keyword>
<accession>A0A1R0H2T7</accession>
<keyword evidence="9" id="KW-1000">Mitochondrion outer membrane</keyword>
<dbReference type="PRINTS" id="PR00449">
    <property type="entry name" value="RASTRNSFRMNG"/>
</dbReference>
<evidence type="ECO:0000256" key="10">
    <source>
        <dbReference type="ARBA" id="ARBA00022801"/>
    </source>
</evidence>
<evidence type="ECO:0000256" key="16">
    <source>
        <dbReference type="ARBA" id="ARBA00032646"/>
    </source>
</evidence>
<sequence length="515" mass="57948">MQGVNVPVILVGNKSDQRSLLPPDSTVQNSEVLQLMSEHREIETCIDCSAKDMVNIAELFYFAQKAVLHPARLLYDSVSRTMKPECVQALKRVFWLSDLDGDGVLSPVELNNFQVKCFDISLNEKELGDIVSAVSEALPEGVSNGCLNLNGFLQLHKLFIQQGRAETTWSVLRKYGYGHDLSLSEDIIYPEIEVDPSRCVELSADGFEFITELFRRFDRDKDASLDDIELKNLFSVLPYSSPWSEYNFPNCTLTNASGNVTLQGWLAMWSMVTLLDYNLTLEYFGYLGFPGSPSSALRLTKRRSATPKFKRKLIDKNTLSNEDLSNKKSSKYFKKDSNEKLSRLNSRLISNNFGSSLNDNVTKLKSKNSSIKKLISKHNDSKTPYTSKSAKSTSLVYVIGSPGCGKIKEFGLYTNMALGNNRALDSCDLLCMVYDSSDPHSFQYLIDLRNHYNLDNIPTLFIATKSDLDPVEQHSETPPDIYCRDLKLKSPLFISVKNGQTAGIFEKMADLSYNQ</sequence>
<comment type="function">
    <text evidence="1">Mitochondrial GTPase involved in mitochondrial trafficking. Probably involved in control of anterograde transport of mitochondria and their subcellular distribution.</text>
</comment>
<dbReference type="AlphaFoldDB" id="A0A1R0H2T7"/>
<evidence type="ECO:0000313" key="18">
    <source>
        <dbReference type="EMBL" id="OLY83475.1"/>
    </source>
</evidence>
<gene>
    <name evidence="18" type="ORF">AYI68_g2386</name>
</gene>
<dbReference type="PANTHER" id="PTHR46819">
    <property type="entry name" value="EF-HAND CALCIUM-BINDING DOMAIN-CONTAINING PROTEIN 7"/>
    <property type="match status" value="1"/>
</dbReference>
<evidence type="ECO:0000256" key="3">
    <source>
        <dbReference type="ARBA" id="ARBA00007981"/>
    </source>
</evidence>
<comment type="subcellular location">
    <subcellularLocation>
        <location evidence="2">Mitochondrion outer membrane</location>
        <topology evidence="2">Single-pass type IV membrane protein</topology>
    </subcellularLocation>
</comment>
<name>A0A1R0H2T7_9FUNG</name>
<keyword evidence="8" id="KW-0547">Nucleotide-binding</keyword>
<dbReference type="InterPro" id="IPR018247">
    <property type="entry name" value="EF_Hand_1_Ca_BS"/>
</dbReference>
<organism evidence="18 19">
    <name type="scientific">Smittium mucronatum</name>
    <dbReference type="NCBI Taxonomy" id="133383"/>
    <lineage>
        <taxon>Eukaryota</taxon>
        <taxon>Fungi</taxon>
        <taxon>Fungi incertae sedis</taxon>
        <taxon>Zoopagomycota</taxon>
        <taxon>Kickxellomycotina</taxon>
        <taxon>Harpellomycetes</taxon>
        <taxon>Harpellales</taxon>
        <taxon>Legeriomycetaceae</taxon>
        <taxon>Smittium</taxon>
    </lineage>
</organism>
<evidence type="ECO:0000313" key="19">
    <source>
        <dbReference type="Proteomes" id="UP000187455"/>
    </source>
</evidence>
<evidence type="ECO:0000256" key="5">
    <source>
        <dbReference type="ARBA" id="ARBA00022692"/>
    </source>
</evidence>
<dbReference type="InterPro" id="IPR013567">
    <property type="entry name" value="EF_hand_assoc_2"/>
</dbReference>
<keyword evidence="15" id="KW-0472">Membrane</keyword>
<dbReference type="InterPro" id="IPR002048">
    <property type="entry name" value="EF_hand_dom"/>
</dbReference>
<evidence type="ECO:0000256" key="13">
    <source>
        <dbReference type="ARBA" id="ARBA00023128"/>
    </source>
</evidence>
<dbReference type="Pfam" id="PF08355">
    <property type="entry name" value="EF_assoc_1"/>
    <property type="match status" value="1"/>
</dbReference>
<keyword evidence="7" id="KW-0677">Repeat</keyword>
<comment type="similarity">
    <text evidence="3">Belongs to the mitochondrial Rho GTPase family.</text>
</comment>
<evidence type="ECO:0000256" key="15">
    <source>
        <dbReference type="ARBA" id="ARBA00023136"/>
    </source>
</evidence>
<evidence type="ECO:0000256" key="6">
    <source>
        <dbReference type="ARBA" id="ARBA00022723"/>
    </source>
</evidence>
<evidence type="ECO:0000259" key="17">
    <source>
        <dbReference type="PROSITE" id="PS50222"/>
    </source>
</evidence>
<dbReference type="FunFam" id="3.40.50.300:FF:000553">
    <property type="entry name" value="Mitochondrial Rho GTPase"/>
    <property type="match status" value="1"/>
</dbReference>
<dbReference type="GO" id="GO:0005509">
    <property type="term" value="F:calcium ion binding"/>
    <property type="evidence" value="ECO:0007669"/>
    <property type="project" value="InterPro"/>
</dbReference>
<keyword evidence="19" id="KW-1185">Reference proteome</keyword>
<evidence type="ECO:0000256" key="14">
    <source>
        <dbReference type="ARBA" id="ARBA00023134"/>
    </source>
</evidence>
<comment type="caution">
    <text evidence="18">The sequence shown here is derived from an EMBL/GenBank/DDBJ whole genome shotgun (WGS) entry which is preliminary data.</text>
</comment>
<dbReference type="FunFam" id="1.10.238.10:FF:000011">
    <property type="entry name" value="Mitochondrial Rho GTPase"/>
    <property type="match status" value="1"/>
</dbReference>
<dbReference type="OrthoDB" id="10020961at2759"/>
<dbReference type="Gene3D" id="1.10.238.10">
    <property type="entry name" value="EF-hand"/>
    <property type="match status" value="2"/>
</dbReference>
<dbReference type="GO" id="GO:0005525">
    <property type="term" value="F:GTP binding"/>
    <property type="evidence" value="ECO:0007669"/>
    <property type="project" value="UniProtKB-KW"/>
</dbReference>
<keyword evidence="6" id="KW-0479">Metal-binding</keyword>
<evidence type="ECO:0000256" key="9">
    <source>
        <dbReference type="ARBA" id="ARBA00022787"/>
    </source>
</evidence>
<dbReference type="InterPro" id="IPR027417">
    <property type="entry name" value="P-loop_NTPase"/>
</dbReference>
<evidence type="ECO:0000256" key="2">
    <source>
        <dbReference type="ARBA" id="ARBA00004200"/>
    </source>
</evidence>
<dbReference type="GO" id="GO:0016787">
    <property type="term" value="F:hydrolase activity"/>
    <property type="evidence" value="ECO:0007669"/>
    <property type="project" value="UniProtKB-KW"/>
</dbReference>
<protein>
    <recommendedName>
        <fullName evidence="4">Mitochondrial Rho GTPase 1</fullName>
    </recommendedName>
    <alternativeName>
        <fullName evidence="16">GTPase EF-hand protein of mitochondria 1</fullName>
    </alternativeName>
</protein>
<dbReference type="InterPro" id="IPR052266">
    <property type="entry name" value="Miro-EF-hand_domain"/>
</dbReference>
<dbReference type="Pfam" id="PF08356">
    <property type="entry name" value="EF_assoc_2"/>
    <property type="match status" value="1"/>
</dbReference>
<dbReference type="EMBL" id="LSSL01000884">
    <property type="protein sequence ID" value="OLY83475.1"/>
    <property type="molecule type" value="Genomic_DNA"/>
</dbReference>
<evidence type="ECO:0000256" key="8">
    <source>
        <dbReference type="ARBA" id="ARBA00022741"/>
    </source>
</evidence>
<dbReference type="STRING" id="133383.A0A1R0H2T7"/>
<proteinExistence type="inferred from homology"/>
<dbReference type="InterPro" id="IPR011992">
    <property type="entry name" value="EF-hand-dom_pair"/>
</dbReference>
<dbReference type="Gene3D" id="3.40.50.300">
    <property type="entry name" value="P-loop containing nucleotide triphosphate hydrolases"/>
    <property type="match status" value="2"/>
</dbReference>
<evidence type="ECO:0000256" key="4">
    <source>
        <dbReference type="ARBA" id="ARBA00019119"/>
    </source>
</evidence>